<dbReference type="Gene3D" id="3.40.50.300">
    <property type="entry name" value="P-loop containing nucleotide triphosphate hydrolases"/>
    <property type="match status" value="1"/>
</dbReference>
<accession>A0A098E8L1</accession>
<dbReference type="CDD" id="cd03214">
    <property type="entry name" value="ABC_Iron-Siderophores_B12_Hemin"/>
    <property type="match status" value="1"/>
</dbReference>
<dbReference type="InterPro" id="IPR027417">
    <property type="entry name" value="P-loop_NTPase"/>
</dbReference>
<dbReference type="GO" id="GO:0016887">
    <property type="term" value="F:ATP hydrolysis activity"/>
    <property type="evidence" value="ECO:0007669"/>
    <property type="project" value="InterPro"/>
</dbReference>
<protein>
    <submittedName>
        <fullName evidence="6">ABC transporter, ATP-binding protein</fullName>
    </submittedName>
</protein>
<evidence type="ECO:0000313" key="6">
    <source>
        <dbReference type="EMBL" id="CEG12362.1"/>
    </source>
</evidence>
<evidence type="ECO:0000259" key="5">
    <source>
        <dbReference type="PROSITE" id="PS50893"/>
    </source>
</evidence>
<dbReference type="SUPFAM" id="SSF52540">
    <property type="entry name" value="P-loop containing nucleoside triphosphate hydrolases"/>
    <property type="match status" value="1"/>
</dbReference>
<dbReference type="FunFam" id="3.40.50.300:FF:000134">
    <property type="entry name" value="Iron-enterobactin ABC transporter ATP-binding protein"/>
    <property type="match status" value="1"/>
</dbReference>
<evidence type="ECO:0000256" key="4">
    <source>
        <dbReference type="ARBA" id="ARBA00022967"/>
    </source>
</evidence>
<dbReference type="SMART" id="SM00382">
    <property type="entry name" value="AAA"/>
    <property type="match status" value="1"/>
</dbReference>
<dbReference type="GO" id="GO:0005524">
    <property type="term" value="F:ATP binding"/>
    <property type="evidence" value="ECO:0007669"/>
    <property type="project" value="UniProtKB-KW"/>
</dbReference>
<keyword evidence="3 6" id="KW-0067">ATP-binding</keyword>
<dbReference type="PANTHER" id="PTHR42794">
    <property type="entry name" value="HEMIN IMPORT ATP-BINDING PROTEIN HMUV"/>
    <property type="match status" value="1"/>
</dbReference>
<keyword evidence="1" id="KW-0813">Transport</keyword>
<evidence type="ECO:0000256" key="1">
    <source>
        <dbReference type="ARBA" id="ARBA00022448"/>
    </source>
</evidence>
<gene>
    <name evidence="6" type="ORF">MSIBF_A2190003</name>
</gene>
<dbReference type="InterPro" id="IPR003439">
    <property type="entry name" value="ABC_transporter-like_ATP-bd"/>
</dbReference>
<organism evidence="6">
    <name type="scientific">groundwater metagenome</name>
    <dbReference type="NCBI Taxonomy" id="717931"/>
    <lineage>
        <taxon>unclassified sequences</taxon>
        <taxon>metagenomes</taxon>
        <taxon>ecological metagenomes</taxon>
    </lineage>
</organism>
<dbReference type="AlphaFoldDB" id="A0A098E8L1"/>
<dbReference type="PROSITE" id="PS00211">
    <property type="entry name" value="ABC_TRANSPORTER_1"/>
    <property type="match status" value="1"/>
</dbReference>
<dbReference type="Pfam" id="PF00005">
    <property type="entry name" value="ABC_tran"/>
    <property type="match status" value="1"/>
</dbReference>
<dbReference type="PANTHER" id="PTHR42794:SF1">
    <property type="entry name" value="HEMIN IMPORT ATP-BINDING PROTEIN HMUV"/>
    <property type="match status" value="1"/>
</dbReference>
<dbReference type="InterPro" id="IPR017871">
    <property type="entry name" value="ABC_transporter-like_CS"/>
</dbReference>
<sequence>MEISVNTLYFTYNNTKIIDGITFKLEKGKFYGIIGPNGAGKTTLLKLMSKILKPAKGEIFIGEKNIAELSYAEIAKVVAHIQQNSSFQPFSVFEYVMLGRIPYLKRLRKEGPKDREIVENALKFTDTLKFKDKSITEISGGEKQRAVIAKALAQEPKILFADEPTSQLDIKYQIETLKIFKQLTKQGMMVVCALHDLNLAAMFCDTLMLMHNGKIFANGSPEKVLTEENIKNVYGIDVEINKAKFLYIVPKI</sequence>
<proteinExistence type="predicted"/>
<dbReference type="PROSITE" id="PS50893">
    <property type="entry name" value="ABC_TRANSPORTER_2"/>
    <property type="match status" value="1"/>
</dbReference>
<reference evidence="6" key="1">
    <citation type="submission" date="2014-09" db="EMBL/GenBank/DDBJ databases">
        <authorList>
            <person name="Probst J Alexander"/>
        </authorList>
    </citation>
    <scope>NUCLEOTIDE SEQUENCE</scope>
</reference>
<feature type="domain" description="ABC transporter" evidence="5">
    <location>
        <begin position="3"/>
        <end position="237"/>
    </location>
</feature>
<evidence type="ECO:0000256" key="3">
    <source>
        <dbReference type="ARBA" id="ARBA00022840"/>
    </source>
</evidence>
<name>A0A098E8L1_9ZZZZ</name>
<evidence type="ECO:0000256" key="2">
    <source>
        <dbReference type="ARBA" id="ARBA00022741"/>
    </source>
</evidence>
<keyword evidence="2" id="KW-0547">Nucleotide-binding</keyword>
<dbReference type="InterPro" id="IPR003593">
    <property type="entry name" value="AAA+_ATPase"/>
</dbReference>
<keyword evidence="4" id="KW-1278">Translocase</keyword>
<dbReference type="EMBL" id="CCXY01000134">
    <property type="protein sequence ID" value="CEG12362.1"/>
    <property type="molecule type" value="Genomic_DNA"/>
</dbReference>